<accession>A0A0F9SFT1</accession>
<organism evidence="1">
    <name type="scientific">marine sediment metagenome</name>
    <dbReference type="NCBI Taxonomy" id="412755"/>
    <lineage>
        <taxon>unclassified sequences</taxon>
        <taxon>metagenomes</taxon>
        <taxon>ecological metagenomes</taxon>
    </lineage>
</organism>
<comment type="caution">
    <text evidence="1">The sequence shown here is derived from an EMBL/GenBank/DDBJ whole genome shotgun (WGS) entry which is preliminary data.</text>
</comment>
<dbReference type="Gene3D" id="6.20.20.10">
    <property type="match status" value="1"/>
</dbReference>
<dbReference type="AlphaFoldDB" id="A0A0F9SFT1"/>
<dbReference type="EMBL" id="LAZR01000466">
    <property type="protein sequence ID" value="KKN67755.1"/>
    <property type="molecule type" value="Genomic_DNA"/>
</dbReference>
<evidence type="ECO:0000313" key="1">
    <source>
        <dbReference type="EMBL" id="KKN67755.1"/>
    </source>
</evidence>
<gene>
    <name evidence="1" type="ORF">LCGC14_0457880</name>
</gene>
<proteinExistence type="predicted"/>
<name>A0A0F9SFT1_9ZZZZ</name>
<reference evidence="1" key="1">
    <citation type="journal article" date="2015" name="Nature">
        <title>Complex archaea that bridge the gap between prokaryotes and eukaryotes.</title>
        <authorList>
            <person name="Spang A."/>
            <person name="Saw J.H."/>
            <person name="Jorgensen S.L."/>
            <person name="Zaremba-Niedzwiedzka K."/>
            <person name="Martijn J."/>
            <person name="Lind A.E."/>
            <person name="van Eijk R."/>
            <person name="Schleper C."/>
            <person name="Guy L."/>
            <person name="Ettema T.J."/>
        </authorList>
    </citation>
    <scope>NUCLEOTIDE SEQUENCE</scope>
</reference>
<protein>
    <recommendedName>
        <fullName evidence="2">CR-type domain-containing protein</fullName>
    </recommendedName>
</protein>
<sequence length="168" mass="17502">MEPKTPTIDPTKAPEPKLRAWLAELPCPECGGTGKLIVGGRGGGGHMNPHGEVLCTKCQDADGKPTGLALPWASESCLKCRGKGNRRGQASSTVQCVPCNGSGRVLKALTSDDLWEHGVHSVTHLGGKNGYRAVMCHASQGAQHGYGETPTLAALRAQVAQAQARLDG</sequence>
<evidence type="ECO:0008006" key="2">
    <source>
        <dbReference type="Google" id="ProtNLM"/>
    </source>
</evidence>